<feature type="transmembrane region" description="Helical" evidence="1">
    <location>
        <begin position="477"/>
        <end position="499"/>
    </location>
</feature>
<accession>C5FY34</accession>
<dbReference type="EMBL" id="DS995707">
    <property type="protein sequence ID" value="EEQ34432.1"/>
    <property type="molecule type" value="Genomic_DNA"/>
</dbReference>
<gene>
    <name evidence="2" type="ORF">MCYG_07251</name>
</gene>
<evidence type="ECO:0000256" key="1">
    <source>
        <dbReference type="SAM" id="Phobius"/>
    </source>
</evidence>
<organism evidence="2 3">
    <name type="scientific">Arthroderma otae (strain ATCC MYA-4605 / CBS 113480)</name>
    <name type="common">Microsporum canis</name>
    <dbReference type="NCBI Taxonomy" id="554155"/>
    <lineage>
        <taxon>Eukaryota</taxon>
        <taxon>Fungi</taxon>
        <taxon>Dikarya</taxon>
        <taxon>Ascomycota</taxon>
        <taxon>Pezizomycotina</taxon>
        <taxon>Eurotiomycetes</taxon>
        <taxon>Eurotiomycetidae</taxon>
        <taxon>Onygenales</taxon>
        <taxon>Arthrodermataceae</taxon>
        <taxon>Microsporum</taxon>
    </lineage>
</organism>
<feature type="transmembrane region" description="Helical" evidence="1">
    <location>
        <begin position="46"/>
        <end position="64"/>
    </location>
</feature>
<dbReference type="InterPro" id="IPR021514">
    <property type="entry name" value="DUF3176"/>
</dbReference>
<dbReference type="Proteomes" id="UP000002035">
    <property type="component" value="Unassembled WGS sequence"/>
</dbReference>
<keyword evidence="1" id="KW-0472">Membrane</keyword>
<dbReference type="OrthoDB" id="5376804at2759"/>
<evidence type="ECO:0000313" key="2">
    <source>
        <dbReference type="EMBL" id="EEQ34432.1"/>
    </source>
</evidence>
<dbReference type="Pfam" id="PF11374">
    <property type="entry name" value="DUF3176"/>
    <property type="match status" value="1"/>
</dbReference>
<name>C5FY34_ARTOC</name>
<dbReference type="GeneID" id="9225363"/>
<keyword evidence="3" id="KW-1185">Reference proteome</keyword>
<dbReference type="STRING" id="554155.C5FY34"/>
<feature type="transmembrane region" description="Helical" evidence="1">
    <location>
        <begin position="76"/>
        <end position="96"/>
    </location>
</feature>
<dbReference type="PANTHER" id="PTHR35394">
    <property type="entry name" value="DUF3176 DOMAIN-CONTAINING PROTEIN"/>
    <property type="match status" value="1"/>
</dbReference>
<protein>
    <submittedName>
        <fullName evidence="2">Uncharacterized protein</fullName>
    </submittedName>
</protein>
<dbReference type="HOGENOM" id="CLU_015092_2_0_1"/>
<evidence type="ECO:0000313" key="3">
    <source>
        <dbReference type="Proteomes" id="UP000002035"/>
    </source>
</evidence>
<keyword evidence="1" id="KW-0812">Transmembrane</keyword>
<reference evidence="3" key="1">
    <citation type="journal article" date="2012" name="MBio">
        <title>Comparative genome analysis of Trichophyton rubrum and related dermatophytes reveals candidate genes involved in infection.</title>
        <authorList>
            <person name="Martinez D.A."/>
            <person name="Oliver B.G."/>
            <person name="Graeser Y."/>
            <person name="Goldberg J.M."/>
            <person name="Li W."/>
            <person name="Martinez-Rossi N.M."/>
            <person name="Monod M."/>
            <person name="Shelest E."/>
            <person name="Barton R.C."/>
            <person name="Birch E."/>
            <person name="Brakhage A.A."/>
            <person name="Chen Z."/>
            <person name="Gurr S.J."/>
            <person name="Heiman D."/>
            <person name="Heitman J."/>
            <person name="Kosti I."/>
            <person name="Rossi A."/>
            <person name="Saif S."/>
            <person name="Samalova M."/>
            <person name="Saunders C.W."/>
            <person name="Shea T."/>
            <person name="Summerbell R.C."/>
            <person name="Xu J."/>
            <person name="Young S."/>
            <person name="Zeng Q."/>
            <person name="Birren B.W."/>
            <person name="Cuomo C.A."/>
            <person name="White T.C."/>
        </authorList>
    </citation>
    <scope>NUCLEOTIDE SEQUENCE [LARGE SCALE GENOMIC DNA]</scope>
    <source>
        <strain evidence="3">ATCC MYA-4605 / CBS 113480</strain>
    </source>
</reference>
<dbReference type="eggNOG" id="ENOG502SNDZ">
    <property type="taxonomic scope" value="Eukaryota"/>
</dbReference>
<dbReference type="RefSeq" id="XP_002843468.1">
    <property type="nucleotide sequence ID" value="XM_002843422.1"/>
</dbReference>
<sequence length="551" mass="60501">MSGPYFNPRGYKPTQVTDTDTELSSSTTIRYKRHGVASLAEWPLEALTSVGSLAFLAGIVVIFLKMDNKPLSAWNSAVSLNAVISILTTACSTALMHGVSNFISQLKWLHFKNGPQRLADLEKFDEASRGPWGCLKFLATSRVNLATIGALVTIARFAFAPLVQQVVMIEQRTTPEATATFGYAHEYNRGVLLQNSVDQSIPQDAGMQAAVIQGLYNINSPDMFNCSGACRWEGQYITLGFKSQCSNVTEAALQSLHCSKTSNGVITYCNMTTPGGLGVSTRRVDTDYSTSYWMNVSTPRNITEAKARFPEIGRFALYRSTSDINFQPLDINITDCSLSFTAYEYTNAQANGSAFSFGQTREVDFGIPWEAWGDELRGGLRTNQSEAKGTPALAVSWNDLRALQVFLESSAIVSEWVDGNWVNKNFGLSGALAGDVDVGQRFGKLALTMTSYLRSGPNSMLAHGQSLKSEAFVSIRWLYLVGPIAIELLALLFAVFTVVSNRKSRNVPLWKASALAVLACQYDDKSEKIQTKFKDITENMRTAKETFAQLE</sequence>
<dbReference type="VEuPathDB" id="FungiDB:MCYG_07251"/>
<keyword evidence="1" id="KW-1133">Transmembrane helix</keyword>
<proteinExistence type="predicted"/>
<dbReference type="PANTHER" id="PTHR35394:SF5">
    <property type="entry name" value="DUF3176 DOMAIN-CONTAINING PROTEIN"/>
    <property type="match status" value="1"/>
</dbReference>
<dbReference type="AlphaFoldDB" id="C5FY34"/>
<dbReference type="OMA" id="GQSKWLH"/>